<dbReference type="RefSeq" id="XP_032317616.1">
    <property type="nucleotide sequence ID" value="XM_032461725.1"/>
</dbReference>
<feature type="region of interest" description="Disordered" evidence="1">
    <location>
        <begin position="289"/>
        <end position="308"/>
    </location>
</feature>
<organism evidence="2 3">
    <name type="scientific">Camelus ferus</name>
    <name type="common">Wild bactrian camel</name>
    <name type="synonym">Camelus bactrianus ferus</name>
    <dbReference type="NCBI Taxonomy" id="419612"/>
    <lineage>
        <taxon>Eukaryota</taxon>
        <taxon>Metazoa</taxon>
        <taxon>Chordata</taxon>
        <taxon>Craniata</taxon>
        <taxon>Vertebrata</taxon>
        <taxon>Euteleostomi</taxon>
        <taxon>Mammalia</taxon>
        <taxon>Eutheria</taxon>
        <taxon>Laurasiatheria</taxon>
        <taxon>Artiodactyla</taxon>
        <taxon>Tylopoda</taxon>
        <taxon>Camelidae</taxon>
        <taxon>Camelus</taxon>
    </lineage>
</organism>
<dbReference type="Proteomes" id="UP000694856">
    <property type="component" value="Chromosome 19"/>
</dbReference>
<gene>
    <name evidence="3 4" type="primary">LOC116657898</name>
</gene>
<dbReference type="RefSeq" id="XP_032317617.1">
    <property type="nucleotide sequence ID" value="XM_032461726.1"/>
</dbReference>
<dbReference type="KEGG" id="cfr:116657898"/>
<protein>
    <submittedName>
        <fullName evidence="3 4">Uncharacterized protein LOC116657898</fullName>
    </submittedName>
</protein>
<evidence type="ECO:0000313" key="3">
    <source>
        <dbReference type="RefSeq" id="XP_032317616.1"/>
    </source>
</evidence>
<dbReference type="AlphaFoldDB" id="A0A8B8RI33"/>
<dbReference type="GeneID" id="116657898"/>
<name>A0A8B8RI33_CAMFR</name>
<reference evidence="3 4" key="1">
    <citation type="submission" date="2025-04" db="UniProtKB">
        <authorList>
            <consortium name="RefSeq"/>
        </authorList>
    </citation>
    <scope>IDENTIFICATION</scope>
    <source>
        <tissue evidence="3 4">Ear skin</tissue>
    </source>
</reference>
<keyword evidence="2" id="KW-1185">Reference proteome</keyword>
<accession>A0A8B8RI33</accession>
<evidence type="ECO:0000256" key="1">
    <source>
        <dbReference type="SAM" id="MobiDB-lite"/>
    </source>
</evidence>
<evidence type="ECO:0000313" key="2">
    <source>
        <dbReference type="Proteomes" id="UP000694856"/>
    </source>
</evidence>
<evidence type="ECO:0000313" key="4">
    <source>
        <dbReference type="RefSeq" id="XP_032317617.1"/>
    </source>
</evidence>
<sequence>MSSPTTSTPTGVSTPSAPPHFTSLMLNVLCHLTPSELFMRHAYGRERGDSLWSCFYAWLGEVRAGSSCPAVEATLGAPDRRPVRRAAGARGFFLLLPPRTRLSQSFHLQTEGGALLSAVTLSAPRTPAAVASPDPGSISPPGGPRLLPSVPFLLCDLDPLQESPWHVFAPRGKQNSERPHSPPIVRLLHVPRVPLRSGLAPGTRPRLLLSRSLPCCQSQVFSARGFQGASRCPPSLPATTRVPPSVHDRGVRSPSDSVLHPFLCRNPLRDDLNTIQMATPSPIHIFKPNPLRGKFQPLSRGTRVGRRE</sequence>
<proteinExistence type="predicted"/>